<keyword evidence="1" id="KW-0732">Signal</keyword>
<organism evidence="3 4">
    <name type="scientific">Xylanibacter caecicola</name>
    <dbReference type="NCBI Taxonomy" id="2736294"/>
    <lineage>
        <taxon>Bacteria</taxon>
        <taxon>Pseudomonadati</taxon>
        <taxon>Bacteroidota</taxon>
        <taxon>Bacteroidia</taxon>
        <taxon>Bacteroidales</taxon>
        <taxon>Prevotellaceae</taxon>
        <taxon>Xylanibacter</taxon>
    </lineage>
</organism>
<accession>A0ABX2AXQ3</accession>
<dbReference type="InterPro" id="IPR033985">
    <property type="entry name" value="SusD-like_N"/>
</dbReference>
<evidence type="ECO:0000259" key="2">
    <source>
        <dbReference type="Pfam" id="PF14322"/>
    </source>
</evidence>
<dbReference type="InterPro" id="IPR011990">
    <property type="entry name" value="TPR-like_helical_dom_sf"/>
</dbReference>
<dbReference type="EMBL" id="JABKKJ010000001">
    <property type="protein sequence ID" value="NPE24024.1"/>
    <property type="molecule type" value="Genomic_DNA"/>
</dbReference>
<dbReference type="PROSITE" id="PS51257">
    <property type="entry name" value="PROKAR_LIPOPROTEIN"/>
    <property type="match status" value="1"/>
</dbReference>
<sequence length="524" mass="58411">MKKIKYIALSACAALSLTSCNDFLDKLPDDRAEVNSNEKITNLLVSAYPTASNIMINEMSTDNVSDNGKQYSTGLLKEELYRFNDVTNEGNDSPRQIWNGYYSAIASANQAIEAIESMGSPASLKAQMAEAKLCRAFSMFQLATTFCMAWNPEKADEYLGLPYPKNTGNSVNDMPRGTLRELYDNINTDIEAALPDVSDDIYSVPKYHFNLKAAYAFATRFNLYYMNYDRCIQYANIVLGTVPTSVMRNFAPYTTFGREDIGNRYVMTSESANLLLIPAYSNAGSTLVGLGEPRFGHNQAMASYETYWVSMPWGSGSSNNTLYYATMLYGSNQSVAFPKLERFVEWIDKVLQTGYLHIVDPVFTGDETLLCRAEAYALKGGEDNLKKAVDDMNVWIGTHCKETEGPTKRPTLTVDNIFSFIDGLDVAPALPDGNRDRSMRKALHPQGFTVAEGRQENVIVFLLHMRRLETIFQGLRFMDIKRYGIEHSHLIAGEDAVTFTAGDLRGAIQLPNDVTNAGLEANPR</sequence>
<protein>
    <submittedName>
        <fullName evidence="3">Carbohydrate-binding protein</fullName>
    </submittedName>
</protein>
<evidence type="ECO:0000256" key="1">
    <source>
        <dbReference type="SAM" id="SignalP"/>
    </source>
</evidence>
<evidence type="ECO:0000313" key="3">
    <source>
        <dbReference type="EMBL" id="NPE24024.1"/>
    </source>
</evidence>
<reference evidence="3 4" key="1">
    <citation type="submission" date="2020-05" db="EMBL/GenBank/DDBJ databases">
        <title>Distinct polysaccharide utilization as determinants for interspecies competition between intestinal Prevotella spp.</title>
        <authorList>
            <person name="Galvez E.J.C."/>
            <person name="Iljazovic A."/>
            <person name="Strowig T."/>
        </authorList>
    </citation>
    <scope>NUCLEOTIDE SEQUENCE [LARGE SCALE GENOMIC DNA]</scope>
    <source>
        <strain evidence="3 4">PCHR</strain>
    </source>
</reference>
<name>A0ABX2AXQ3_9BACT</name>
<dbReference type="Gene3D" id="1.25.40.390">
    <property type="match status" value="1"/>
</dbReference>
<dbReference type="Pfam" id="PF14322">
    <property type="entry name" value="SusD-like_3"/>
    <property type="match status" value="1"/>
</dbReference>
<feature type="signal peptide" evidence="1">
    <location>
        <begin position="1"/>
        <end position="21"/>
    </location>
</feature>
<dbReference type="RefSeq" id="WP_172343553.1">
    <property type="nucleotide sequence ID" value="NZ_CATJFF010000096.1"/>
</dbReference>
<gene>
    <name evidence="3" type="ORF">HPS54_00585</name>
</gene>
<proteinExistence type="predicted"/>
<comment type="caution">
    <text evidence="3">The sequence shown here is derived from an EMBL/GenBank/DDBJ whole genome shotgun (WGS) entry which is preliminary data.</text>
</comment>
<dbReference type="SUPFAM" id="SSF48452">
    <property type="entry name" value="TPR-like"/>
    <property type="match status" value="1"/>
</dbReference>
<keyword evidence="4" id="KW-1185">Reference proteome</keyword>
<feature type="chain" id="PRO_5047190328" evidence="1">
    <location>
        <begin position="22"/>
        <end position="524"/>
    </location>
</feature>
<dbReference type="Proteomes" id="UP000820977">
    <property type="component" value="Unassembled WGS sequence"/>
</dbReference>
<feature type="domain" description="SusD-like N-terminal" evidence="2">
    <location>
        <begin position="22"/>
        <end position="223"/>
    </location>
</feature>
<evidence type="ECO:0000313" key="4">
    <source>
        <dbReference type="Proteomes" id="UP000820977"/>
    </source>
</evidence>